<evidence type="ECO:0000313" key="1">
    <source>
        <dbReference type="EMBL" id="KAJ9094987.1"/>
    </source>
</evidence>
<dbReference type="Proteomes" id="UP001227268">
    <property type="component" value="Unassembled WGS sequence"/>
</dbReference>
<accession>A0ACC2V6T5</accession>
<reference evidence="1" key="1">
    <citation type="submission" date="2023-04" db="EMBL/GenBank/DDBJ databases">
        <title>Draft Genome sequencing of Naganishia species isolated from polar environments using Oxford Nanopore Technology.</title>
        <authorList>
            <person name="Leo P."/>
            <person name="Venkateswaran K."/>
        </authorList>
    </citation>
    <scope>NUCLEOTIDE SEQUENCE</scope>
    <source>
        <strain evidence="1">MNA-CCFEE 5423</strain>
    </source>
</reference>
<proteinExistence type="predicted"/>
<name>A0ACC2V6T5_9TREE</name>
<keyword evidence="2" id="KW-1185">Reference proteome</keyword>
<gene>
    <name evidence="1" type="ORF">QFC21_005780</name>
</gene>
<organism evidence="1 2">
    <name type="scientific">Naganishia friedmannii</name>
    <dbReference type="NCBI Taxonomy" id="89922"/>
    <lineage>
        <taxon>Eukaryota</taxon>
        <taxon>Fungi</taxon>
        <taxon>Dikarya</taxon>
        <taxon>Basidiomycota</taxon>
        <taxon>Agaricomycotina</taxon>
        <taxon>Tremellomycetes</taxon>
        <taxon>Filobasidiales</taxon>
        <taxon>Filobasidiaceae</taxon>
        <taxon>Naganishia</taxon>
    </lineage>
</organism>
<evidence type="ECO:0000313" key="2">
    <source>
        <dbReference type="Proteomes" id="UP001227268"/>
    </source>
</evidence>
<comment type="caution">
    <text evidence="1">The sequence shown here is derived from an EMBL/GenBank/DDBJ whole genome shotgun (WGS) entry which is preliminary data.</text>
</comment>
<protein>
    <submittedName>
        <fullName evidence="1">Uncharacterized protein</fullName>
    </submittedName>
</protein>
<sequence>MVDDSDTDDGIAEIAKIRKPSVQQSRKPMEKPLRIQPAGATQSAPVLESQPPTTETAQHTSADSSLAKSPFLLDRAAMERERLARQKRLRGDVNAPNSSSSDEESDEGEPDRDKESKKRGAKRRKVDDSSENPTTQASSSANNHAEGKRDSATSQSLSESREELFLKGEVRPTWNEYARDERKRFRIQDVIGDVSRLFASWEAALSILILNFSQKKENLALVITASFCHDPEWINQHFPDPSLVPTIHIRQPASPAENDRWTMETEETGGGRPGSAAVWCFMPQPGGYGSMHMKFMLIVFVQDVQPTTEKSANLTAVSHDWPLKFQRLFERYMKIEKAIKHLKQFHPMGSEIPLDMLRVGQRSLATLGNWDWSQVTAELIVSVPGKETGETNAVRTGKTGLAACLRRRGWVPGDDQELVAEFQSSSLTDFTINFMWNFYDCLRGKFATTTASAVRPRARSGERRFYPPIKVIFPSLRTVLHSLRGPDGATTMFCTERHWTEHTKSLFYDANCKAAKVMMHTKRGPISSNSRSREATATRSTVGGWYYIGSHNFSSAAWGTMKMEGSQPQIHVRNYEMGVILPLPVENTEQVASEIATWQRPPRKYDPQRDKPWMQEQFSSVVQAGAVALNAEAERYAS</sequence>
<dbReference type="EMBL" id="JASBWT010000023">
    <property type="protein sequence ID" value="KAJ9094987.1"/>
    <property type="molecule type" value="Genomic_DNA"/>
</dbReference>